<proteinExistence type="predicted"/>
<gene>
    <name evidence="2" type="ORF">ACFQGB_20830</name>
</gene>
<keyword evidence="3" id="KW-1185">Reference proteome</keyword>
<dbReference type="Proteomes" id="UP001596395">
    <property type="component" value="Unassembled WGS sequence"/>
</dbReference>
<name>A0ABD5VP51_9EURY</name>
<accession>A0ABD5VP51</accession>
<organism evidence="2 3">
    <name type="scientific">Halorubellus litoreus</name>
    <dbReference type="NCBI Taxonomy" id="755308"/>
    <lineage>
        <taxon>Archaea</taxon>
        <taxon>Methanobacteriati</taxon>
        <taxon>Methanobacteriota</taxon>
        <taxon>Stenosarchaea group</taxon>
        <taxon>Halobacteria</taxon>
        <taxon>Halobacteriales</taxon>
        <taxon>Halorubellaceae</taxon>
        <taxon>Halorubellus</taxon>
    </lineage>
</organism>
<feature type="region of interest" description="Disordered" evidence="1">
    <location>
        <begin position="29"/>
        <end position="67"/>
    </location>
</feature>
<dbReference type="EMBL" id="JBHSXN010000005">
    <property type="protein sequence ID" value="MFC6955314.1"/>
    <property type="molecule type" value="Genomic_DNA"/>
</dbReference>
<comment type="caution">
    <text evidence="2">The sequence shown here is derived from an EMBL/GenBank/DDBJ whole genome shotgun (WGS) entry which is preliminary data.</text>
</comment>
<dbReference type="AlphaFoldDB" id="A0ABD5VP51"/>
<protein>
    <submittedName>
        <fullName evidence="2">Uncharacterized protein</fullName>
    </submittedName>
</protein>
<sequence>MKRREFVAAAVSVACAGVVGASQADEFASASASRPDRLDDAGAAASADASTETDASATEAEDELAEPATLEVVSTASGTTPVHFRLVHETGRVAYDDVREMTYGERAYLSGRCERGETYVFSLAVDGATLVRETIEPGERAVFELLDETTVSVVA</sequence>
<dbReference type="RefSeq" id="WP_336352241.1">
    <property type="nucleotide sequence ID" value="NZ_JAZAQL010000005.1"/>
</dbReference>
<evidence type="ECO:0000256" key="1">
    <source>
        <dbReference type="SAM" id="MobiDB-lite"/>
    </source>
</evidence>
<feature type="compositionally biased region" description="Low complexity" evidence="1">
    <location>
        <begin position="41"/>
        <end position="58"/>
    </location>
</feature>
<evidence type="ECO:0000313" key="3">
    <source>
        <dbReference type="Proteomes" id="UP001596395"/>
    </source>
</evidence>
<evidence type="ECO:0000313" key="2">
    <source>
        <dbReference type="EMBL" id="MFC6955314.1"/>
    </source>
</evidence>
<reference evidence="2 3" key="1">
    <citation type="journal article" date="2019" name="Int. J. Syst. Evol. Microbiol.">
        <title>The Global Catalogue of Microorganisms (GCM) 10K type strain sequencing project: providing services to taxonomists for standard genome sequencing and annotation.</title>
        <authorList>
            <consortium name="The Broad Institute Genomics Platform"/>
            <consortium name="The Broad Institute Genome Sequencing Center for Infectious Disease"/>
            <person name="Wu L."/>
            <person name="Ma J."/>
        </authorList>
    </citation>
    <scope>NUCLEOTIDE SEQUENCE [LARGE SCALE GENOMIC DNA]</scope>
    <source>
        <strain evidence="2 3">GX26</strain>
    </source>
</reference>